<keyword evidence="3 5" id="KW-0378">Hydrolase</keyword>
<evidence type="ECO:0000256" key="1">
    <source>
        <dbReference type="ARBA" id="ARBA00010240"/>
    </source>
</evidence>
<evidence type="ECO:0000313" key="6">
    <source>
        <dbReference type="Proteomes" id="UP000183945"/>
    </source>
</evidence>
<dbReference type="GO" id="GO:0016042">
    <property type="term" value="P:lipid catabolic process"/>
    <property type="evidence" value="ECO:0007669"/>
    <property type="project" value="UniProtKB-UniRule"/>
</dbReference>
<keyword evidence="3" id="KW-0442">Lipid degradation</keyword>
<dbReference type="AlphaFoldDB" id="A0A1M5C5Q5"/>
<dbReference type="RefSeq" id="WP_072876070.1">
    <property type="nucleotide sequence ID" value="NZ_FQVT01000001.1"/>
</dbReference>
<feature type="short sequence motif" description="DGA/G" evidence="3">
    <location>
        <begin position="193"/>
        <end position="195"/>
    </location>
</feature>
<reference evidence="6" key="1">
    <citation type="submission" date="2016-11" db="EMBL/GenBank/DDBJ databases">
        <authorList>
            <person name="Varghese N."/>
            <person name="Submissions S."/>
        </authorList>
    </citation>
    <scope>NUCLEOTIDE SEQUENCE [LARGE SCALE GENOMIC DNA]</scope>
    <source>
        <strain evidence="6">DSM 24579</strain>
    </source>
</reference>
<dbReference type="Proteomes" id="UP000183945">
    <property type="component" value="Unassembled WGS sequence"/>
</dbReference>
<evidence type="ECO:0000256" key="3">
    <source>
        <dbReference type="PROSITE-ProRule" id="PRU01161"/>
    </source>
</evidence>
<dbReference type="OrthoDB" id="9807112at2"/>
<organism evidence="5 6">
    <name type="scientific">Salegentibacter echinorum</name>
    <dbReference type="NCBI Taxonomy" id="1073325"/>
    <lineage>
        <taxon>Bacteria</taxon>
        <taxon>Pseudomonadati</taxon>
        <taxon>Bacteroidota</taxon>
        <taxon>Flavobacteriia</taxon>
        <taxon>Flavobacteriales</taxon>
        <taxon>Flavobacteriaceae</taxon>
        <taxon>Salegentibacter</taxon>
    </lineage>
</organism>
<feature type="domain" description="PNPLA" evidence="4">
    <location>
        <begin position="7"/>
        <end position="206"/>
    </location>
</feature>
<accession>A0A1M5C5Q5</accession>
<comment type="similarity">
    <text evidence="1">Belongs to the patatin family.</text>
</comment>
<sequence>MSKIRILSLDGGGIRGIIPATILAYVEAQLKEKTENPKARLSDYFDFITGTSTGGLLSFMYLCPDETGKSKYSAIDALKVYLNEGDEIFDVSLLKRIISLNGISDEKYPEKPLEKQLLKYFGDQQLSELLKPCLIPSYDIRNRKAFFFTSLEAQDKVYDFYLRDAARAATAAPTYFEVSKIYSIYGAPHVLIDGGVFANNPALCAYAEARKLDFKTLLNNSEKPIKPTAKDMLIVSIGTGSDKQPYFYKDFKNAGVFKWIKPLIDIMMSGNAETVDYQLKQIYKTLSAQDQKDYHRLQPKLVYADSALDNATKENLIALHEDGLLSVAENKTELDIIVDKLIANA</sequence>
<dbReference type="GO" id="GO:0047372">
    <property type="term" value="F:monoacylglycerol lipase activity"/>
    <property type="evidence" value="ECO:0007669"/>
    <property type="project" value="TreeGrafter"/>
</dbReference>
<dbReference type="Gene3D" id="3.40.1090.10">
    <property type="entry name" value="Cytosolic phospholipase A2 catalytic domain"/>
    <property type="match status" value="1"/>
</dbReference>
<dbReference type="InterPro" id="IPR002641">
    <property type="entry name" value="PNPLA_dom"/>
</dbReference>
<dbReference type="InterPro" id="IPR016035">
    <property type="entry name" value="Acyl_Trfase/lysoPLipase"/>
</dbReference>
<dbReference type="PROSITE" id="PS51635">
    <property type="entry name" value="PNPLA"/>
    <property type="match status" value="1"/>
</dbReference>
<feature type="short sequence motif" description="GXSXG" evidence="3">
    <location>
        <begin position="50"/>
        <end position="54"/>
    </location>
</feature>
<name>A0A1M5C5Q5_SALEC</name>
<dbReference type="EMBL" id="FQVT01000001">
    <property type="protein sequence ID" value="SHF50010.1"/>
    <property type="molecule type" value="Genomic_DNA"/>
</dbReference>
<evidence type="ECO:0000313" key="5">
    <source>
        <dbReference type="EMBL" id="SHF50010.1"/>
    </source>
</evidence>
<dbReference type="PANTHER" id="PTHR32176:SF92">
    <property type="entry name" value="XYLOSE ISOMERASE"/>
    <property type="match status" value="1"/>
</dbReference>
<dbReference type="GO" id="GO:0004620">
    <property type="term" value="F:phospholipase activity"/>
    <property type="evidence" value="ECO:0007669"/>
    <property type="project" value="TreeGrafter"/>
</dbReference>
<evidence type="ECO:0000256" key="2">
    <source>
        <dbReference type="ARBA" id="ARBA00023098"/>
    </source>
</evidence>
<protein>
    <submittedName>
        <fullName evidence="5">Patatin-like phospholipase/acyl hydrolase</fullName>
    </submittedName>
</protein>
<keyword evidence="6" id="KW-1185">Reference proteome</keyword>
<dbReference type="Pfam" id="PF01734">
    <property type="entry name" value="Patatin"/>
    <property type="match status" value="1"/>
</dbReference>
<dbReference type="PANTHER" id="PTHR32176">
    <property type="entry name" value="XYLOSE ISOMERASE"/>
    <property type="match status" value="1"/>
</dbReference>
<feature type="short sequence motif" description="GXGXXG" evidence="3">
    <location>
        <begin position="11"/>
        <end position="16"/>
    </location>
</feature>
<dbReference type="SUPFAM" id="SSF52151">
    <property type="entry name" value="FabD/lysophospholipase-like"/>
    <property type="match status" value="1"/>
</dbReference>
<feature type="active site" description="Proton acceptor" evidence="3">
    <location>
        <position position="193"/>
    </location>
</feature>
<gene>
    <name evidence="5" type="ORF">SAMN05444483_101351</name>
</gene>
<feature type="active site" description="Nucleophile" evidence="3">
    <location>
        <position position="52"/>
    </location>
</feature>
<keyword evidence="2 3" id="KW-0443">Lipid metabolism</keyword>
<proteinExistence type="inferred from homology"/>
<evidence type="ECO:0000259" key="4">
    <source>
        <dbReference type="PROSITE" id="PS51635"/>
    </source>
</evidence>
<dbReference type="STRING" id="1073325.SAMN05444483_101351"/>